<accession>A0A6G1FTL7</accession>
<organism evidence="6">
    <name type="scientific">Eremomyces bilateralis CBS 781.70</name>
    <dbReference type="NCBI Taxonomy" id="1392243"/>
    <lineage>
        <taxon>Eukaryota</taxon>
        <taxon>Fungi</taxon>
        <taxon>Dikarya</taxon>
        <taxon>Ascomycota</taxon>
        <taxon>Pezizomycotina</taxon>
        <taxon>Dothideomycetes</taxon>
        <taxon>Dothideomycetes incertae sedis</taxon>
        <taxon>Eremomycetales</taxon>
        <taxon>Eremomycetaceae</taxon>
        <taxon>Eremomyces</taxon>
    </lineage>
</organism>
<dbReference type="GO" id="GO:0016020">
    <property type="term" value="C:membrane"/>
    <property type="evidence" value="ECO:0007669"/>
    <property type="project" value="UniProtKB-SubCell"/>
</dbReference>
<evidence type="ECO:0000256" key="3">
    <source>
        <dbReference type="ARBA" id="ARBA00022989"/>
    </source>
</evidence>
<gene>
    <name evidence="6 8" type="ORF">P152DRAFT_468553</name>
</gene>
<evidence type="ECO:0000313" key="6">
    <source>
        <dbReference type="EMBL" id="KAF1809114.1"/>
    </source>
</evidence>
<comment type="subcellular location">
    <subcellularLocation>
        <location evidence="1">Membrane</location>
    </subcellularLocation>
</comment>
<protein>
    <submittedName>
        <fullName evidence="6 8">DUF1741-domain-containing protein</fullName>
    </submittedName>
</protein>
<evidence type="ECO:0000313" key="8">
    <source>
        <dbReference type="RefSeq" id="XP_033530745.1"/>
    </source>
</evidence>
<dbReference type="GeneID" id="54421398"/>
<dbReference type="EMBL" id="ML975175">
    <property type="protein sequence ID" value="KAF1809114.1"/>
    <property type="molecule type" value="Genomic_DNA"/>
</dbReference>
<dbReference type="SMART" id="SM01158">
    <property type="entry name" value="DUF1741"/>
    <property type="match status" value="1"/>
</dbReference>
<dbReference type="Pfam" id="PF08427">
    <property type="entry name" value="ARMH3_C"/>
    <property type="match status" value="1"/>
</dbReference>
<evidence type="ECO:0000256" key="2">
    <source>
        <dbReference type="ARBA" id="ARBA00022692"/>
    </source>
</evidence>
<keyword evidence="4" id="KW-0472">Membrane</keyword>
<keyword evidence="7" id="KW-1185">Reference proteome</keyword>
<reference evidence="8" key="2">
    <citation type="submission" date="2020-04" db="EMBL/GenBank/DDBJ databases">
        <authorList>
            <consortium name="NCBI Genome Project"/>
        </authorList>
    </citation>
    <scope>NUCLEOTIDE SEQUENCE</scope>
    <source>
        <strain evidence="8">CBS 781.70</strain>
    </source>
</reference>
<evidence type="ECO:0000256" key="4">
    <source>
        <dbReference type="ARBA" id="ARBA00023136"/>
    </source>
</evidence>
<sequence length="636" mass="71858">MEQSPLSQQARPDVFQPKVIKLYESLLLDDEDEAEKPEGFWREFFLHKPDTAGLRQLLANLTPDDMLHLQFRTQQLVSHAIAYIKTGRGPSDEVALDTLTVFLVSVMTKRYTNPSADIIAILTGLSDADATFADLVSALDWTMRNGRTLQLKLRAVRVALSVTSGSYQTGLVSYFTHKDLFPALMKLIQESDATQAAEPFVLLGLLANYNKFEFQNPYQLRLNDFVNDATMKMIVSCIGTVCASIRDRYVTVQDDAPEGWSLGTTLTYFGLGGLASRPSTPSANSEETAAAFASLPSPDVAILLPTYDFVNANKLFCSNFVLRTADTKLQHSAFGNYLSLTSYLFQHAHRSNRATYYTYISLYTIQILVEDPILVKHTCSEESKTSVRLCRQRQPFLPAIKGDRELCPILLDLMIDGINHNLRRRLDVQFYLLCIGILLRIISFMAKSRTRIVYHWAELWRSLLSFIRFLTSYASDIKPLTNSHRLVESLTELIALSLSVGESFLPDTASYDDLFYKLVETGDTLTKFRDAYNLRVSRSSSMSHPTRESSSIEILTGVSSHYYSLLETQGKGKLRSKHLSPKEVSNVIKQGYETLSIQGREDLDQWEGYREADHRAVMKRVARMAVEDAKLLIQEM</sequence>
<evidence type="ECO:0000256" key="1">
    <source>
        <dbReference type="ARBA" id="ARBA00004370"/>
    </source>
</evidence>
<keyword evidence="3" id="KW-1133">Transmembrane helix</keyword>
<proteinExistence type="predicted"/>
<keyword evidence="2" id="KW-0812">Transmembrane</keyword>
<dbReference type="InterPro" id="IPR013636">
    <property type="entry name" value="ARMH3_C"/>
</dbReference>
<dbReference type="Proteomes" id="UP000504638">
    <property type="component" value="Unplaced"/>
</dbReference>
<evidence type="ECO:0000313" key="7">
    <source>
        <dbReference type="Proteomes" id="UP000504638"/>
    </source>
</evidence>
<reference evidence="6 8" key="1">
    <citation type="submission" date="2020-01" db="EMBL/GenBank/DDBJ databases">
        <authorList>
            <consortium name="DOE Joint Genome Institute"/>
            <person name="Haridas S."/>
            <person name="Albert R."/>
            <person name="Binder M."/>
            <person name="Bloem J."/>
            <person name="Labutti K."/>
            <person name="Salamov A."/>
            <person name="Andreopoulos B."/>
            <person name="Baker S.E."/>
            <person name="Barry K."/>
            <person name="Bills G."/>
            <person name="Bluhm B.H."/>
            <person name="Cannon C."/>
            <person name="Castanera R."/>
            <person name="Culley D.E."/>
            <person name="Daum C."/>
            <person name="Ezra D."/>
            <person name="Gonzalez J.B."/>
            <person name="Henrissat B."/>
            <person name="Kuo A."/>
            <person name="Liang C."/>
            <person name="Lipzen A."/>
            <person name="Lutzoni F."/>
            <person name="Magnuson J."/>
            <person name="Mondo S."/>
            <person name="Nolan M."/>
            <person name="Ohm R."/>
            <person name="Pangilinan J."/>
            <person name="Park H.-J."/>
            <person name="Ramirez L."/>
            <person name="Alfaro M."/>
            <person name="Sun H."/>
            <person name="Tritt A."/>
            <person name="Yoshinaga Y."/>
            <person name="Zwiers L.-H."/>
            <person name="Turgeon B.G."/>
            <person name="Goodwin S.B."/>
            <person name="Spatafora J.W."/>
            <person name="Crous P.W."/>
            <person name="Grigoriev I.V."/>
        </authorList>
    </citation>
    <scope>NUCLEOTIDE SEQUENCE</scope>
    <source>
        <strain evidence="6 8">CBS 781.70</strain>
    </source>
</reference>
<reference evidence="8" key="3">
    <citation type="submission" date="2025-04" db="UniProtKB">
        <authorList>
            <consortium name="RefSeq"/>
        </authorList>
    </citation>
    <scope>IDENTIFICATION</scope>
    <source>
        <strain evidence="8">CBS 781.70</strain>
    </source>
</reference>
<dbReference type="OrthoDB" id="2012278at2759"/>
<dbReference type="AlphaFoldDB" id="A0A6G1FTL7"/>
<feature type="domain" description="Armadillo-like helical" evidence="5">
    <location>
        <begin position="398"/>
        <end position="633"/>
    </location>
</feature>
<dbReference type="PANTHER" id="PTHR13608">
    <property type="entry name" value="ARMADILLO-LIKE HELICAL DOMAIN-CONTAINING PROTEIN 3"/>
    <property type="match status" value="1"/>
</dbReference>
<name>A0A6G1FTL7_9PEZI</name>
<dbReference type="RefSeq" id="XP_033530745.1">
    <property type="nucleotide sequence ID" value="XM_033680828.1"/>
</dbReference>
<dbReference type="InterPro" id="IPR039868">
    <property type="entry name" value="ARMD3-like"/>
</dbReference>
<dbReference type="PANTHER" id="PTHR13608:SF3">
    <property type="entry name" value="ARMADILLO-LIKE HELICAL DOMAIN-CONTAINING PROTEIN 3"/>
    <property type="match status" value="1"/>
</dbReference>
<dbReference type="GO" id="GO:0005829">
    <property type="term" value="C:cytosol"/>
    <property type="evidence" value="ECO:0007669"/>
    <property type="project" value="TreeGrafter"/>
</dbReference>
<evidence type="ECO:0000259" key="5">
    <source>
        <dbReference type="SMART" id="SM01158"/>
    </source>
</evidence>